<keyword evidence="6 7" id="KW-0472">Membrane</keyword>
<dbReference type="RefSeq" id="WP_227425561.1">
    <property type="nucleotide sequence ID" value="NZ_CP071868.1"/>
</dbReference>
<evidence type="ECO:0000259" key="9">
    <source>
        <dbReference type="PROSITE" id="PS50928"/>
    </source>
</evidence>
<comment type="similarity">
    <text evidence="7">Belongs to the binding-protein-dependent transport system permease family.</text>
</comment>
<keyword evidence="4 7" id="KW-0812">Transmembrane</keyword>
<dbReference type="AlphaFoldDB" id="A0A8A4ZIG8"/>
<evidence type="ECO:0000313" key="10">
    <source>
        <dbReference type="EMBL" id="QTE31181.1"/>
    </source>
</evidence>
<keyword evidence="2 7" id="KW-0813">Transport</keyword>
<dbReference type="PANTHER" id="PTHR43005:SF1">
    <property type="entry name" value="SPERMIDINE_PUTRESCINE TRANSPORT SYSTEM PERMEASE PROTEIN"/>
    <property type="match status" value="1"/>
</dbReference>
<evidence type="ECO:0000256" key="6">
    <source>
        <dbReference type="ARBA" id="ARBA00023136"/>
    </source>
</evidence>
<dbReference type="KEGG" id="psic:J4E96_09800"/>
<evidence type="ECO:0000256" key="3">
    <source>
        <dbReference type="ARBA" id="ARBA00022475"/>
    </source>
</evidence>
<feature type="domain" description="ABC transmembrane type-1" evidence="9">
    <location>
        <begin position="107"/>
        <end position="321"/>
    </location>
</feature>
<dbReference type="Pfam" id="PF00528">
    <property type="entry name" value="BPD_transp_1"/>
    <property type="match status" value="1"/>
</dbReference>
<keyword evidence="5 7" id="KW-1133">Transmembrane helix</keyword>
<evidence type="ECO:0000256" key="2">
    <source>
        <dbReference type="ARBA" id="ARBA00022448"/>
    </source>
</evidence>
<feature type="compositionally biased region" description="Low complexity" evidence="8">
    <location>
        <begin position="16"/>
        <end position="26"/>
    </location>
</feature>
<dbReference type="PANTHER" id="PTHR43005">
    <property type="entry name" value="BLR7065 PROTEIN"/>
    <property type="match status" value="1"/>
</dbReference>
<evidence type="ECO:0000256" key="1">
    <source>
        <dbReference type="ARBA" id="ARBA00004651"/>
    </source>
</evidence>
<dbReference type="InterPro" id="IPR000515">
    <property type="entry name" value="MetI-like"/>
</dbReference>
<feature type="transmembrane region" description="Helical" evidence="7">
    <location>
        <begin position="41"/>
        <end position="63"/>
    </location>
</feature>
<reference evidence="10" key="1">
    <citation type="submission" date="2021-03" db="EMBL/GenBank/DDBJ databases">
        <title>Pengzhenrongella sicca gen. nov., sp. nov., a new member of suborder Micrococcineae isolated from High-Arctic tundra soil.</title>
        <authorList>
            <person name="Peng F."/>
        </authorList>
    </citation>
    <scope>NUCLEOTIDE SEQUENCE</scope>
    <source>
        <strain evidence="10">LRZ-2</strain>
    </source>
</reference>
<keyword evidence="11" id="KW-1185">Reference proteome</keyword>
<dbReference type="PROSITE" id="PS50928">
    <property type="entry name" value="ABC_TM1"/>
    <property type="match status" value="1"/>
</dbReference>
<evidence type="ECO:0000256" key="5">
    <source>
        <dbReference type="ARBA" id="ARBA00022989"/>
    </source>
</evidence>
<feature type="transmembrane region" description="Helical" evidence="7">
    <location>
        <begin position="193"/>
        <end position="214"/>
    </location>
</feature>
<dbReference type="Gene3D" id="1.10.3720.10">
    <property type="entry name" value="MetI-like"/>
    <property type="match status" value="1"/>
</dbReference>
<feature type="transmembrane region" description="Helical" evidence="7">
    <location>
        <begin position="303"/>
        <end position="322"/>
    </location>
</feature>
<feature type="transmembrane region" description="Helical" evidence="7">
    <location>
        <begin position="246"/>
        <end position="263"/>
    </location>
</feature>
<dbReference type="InterPro" id="IPR035906">
    <property type="entry name" value="MetI-like_sf"/>
</dbReference>
<evidence type="ECO:0000313" key="11">
    <source>
        <dbReference type="Proteomes" id="UP000663937"/>
    </source>
</evidence>
<evidence type="ECO:0000256" key="8">
    <source>
        <dbReference type="SAM" id="MobiDB-lite"/>
    </source>
</evidence>
<comment type="subcellular location">
    <subcellularLocation>
        <location evidence="1 7">Cell membrane</location>
        <topology evidence="1 7">Multi-pass membrane protein</topology>
    </subcellularLocation>
</comment>
<feature type="region of interest" description="Disordered" evidence="8">
    <location>
        <begin position="1"/>
        <end position="38"/>
    </location>
</feature>
<dbReference type="GO" id="GO:0005886">
    <property type="term" value="C:plasma membrane"/>
    <property type="evidence" value="ECO:0007669"/>
    <property type="project" value="UniProtKB-SubCell"/>
</dbReference>
<dbReference type="SUPFAM" id="SSF161098">
    <property type="entry name" value="MetI-like"/>
    <property type="match status" value="1"/>
</dbReference>
<proteinExistence type="inferred from homology"/>
<evidence type="ECO:0000256" key="7">
    <source>
        <dbReference type="RuleBase" id="RU363032"/>
    </source>
</evidence>
<feature type="transmembrane region" description="Helical" evidence="7">
    <location>
        <begin position="144"/>
        <end position="164"/>
    </location>
</feature>
<evidence type="ECO:0000256" key="4">
    <source>
        <dbReference type="ARBA" id="ARBA00022692"/>
    </source>
</evidence>
<dbReference type="CDD" id="cd06261">
    <property type="entry name" value="TM_PBP2"/>
    <property type="match status" value="1"/>
</dbReference>
<sequence length="331" mass="35906">MKTTQTVTVGDGSPAGGTAATASVPPARGPRRGSGSRRERATRWAAAGFAAPLLAYLVAFYAIPLYRNIELSVHDYTTRAFVQGNAEYVGLANYVDVIRSDTFTTALVNTGLFVAVSILFQYSIGLGLAVFFRQNFRLSGLLRGMFLIPWLLPMIVSASTWSWMLNSDSGIVNSVLQAFHIGQINWLTSPDTALASVIIANIWLGIPFNLVILYSGLQNIPVDVYEAASLDGASGWQKFRLITFPLLRPVSGITILLGLIYTLKVVDVIWIMTTGGPGDASTTLAVWSYREAFGTGQPDFSPAAAVGNLLILIALVFGFVYLRMQRHQEES</sequence>
<name>A0A8A4ZIG8_9MICO</name>
<dbReference type="EMBL" id="CP071868">
    <property type="protein sequence ID" value="QTE31181.1"/>
    <property type="molecule type" value="Genomic_DNA"/>
</dbReference>
<protein>
    <submittedName>
        <fullName evidence="10">Sugar ABC transporter permease</fullName>
    </submittedName>
</protein>
<feature type="transmembrane region" description="Helical" evidence="7">
    <location>
        <begin position="112"/>
        <end position="132"/>
    </location>
</feature>
<accession>A0A8A4ZIG8</accession>
<organism evidence="10 11">
    <name type="scientific">Pengzhenrongella sicca</name>
    <dbReference type="NCBI Taxonomy" id="2819238"/>
    <lineage>
        <taxon>Bacteria</taxon>
        <taxon>Bacillati</taxon>
        <taxon>Actinomycetota</taxon>
        <taxon>Actinomycetes</taxon>
        <taxon>Micrococcales</taxon>
        <taxon>Pengzhenrongella</taxon>
    </lineage>
</organism>
<dbReference type="Proteomes" id="UP000663937">
    <property type="component" value="Chromosome"/>
</dbReference>
<gene>
    <name evidence="10" type="ORF">J4E96_09800</name>
</gene>
<dbReference type="GO" id="GO:0055085">
    <property type="term" value="P:transmembrane transport"/>
    <property type="evidence" value="ECO:0007669"/>
    <property type="project" value="InterPro"/>
</dbReference>
<keyword evidence="3" id="KW-1003">Cell membrane</keyword>